<evidence type="ECO:0000313" key="1">
    <source>
        <dbReference type="EMBL" id="EPD29456.1"/>
    </source>
</evidence>
<dbReference type="OrthoDB" id="5244605at2"/>
<sequence length="259" mass="27352">MRLAKKAKNGTRAVAEGISTTRRFAKDLRKADSIQDVIDAMIDVPTSRIENKVNQLRAKNPGATPADIQEIVTKQFRKLAATTSGAAGAAAAVPGLGTAAALGLSSAQLTGFVSEAGYYVLTLAHIHGIALEDKEKRRLLVLTALMGEQGEEIATSQFGFTTLTALKGYASDVQRQTINQVNRKLTKMAAKRAARTGTKAMLGRLMPYGIGAGLGWVIGRSMAGNVIDGALNALGTPPPTFSYPLTIEVEVQAQETQGK</sequence>
<dbReference type="RefSeq" id="WP_016444917.1">
    <property type="nucleotide sequence ID" value="NZ_KE150267.1"/>
</dbReference>
<name>A0A9W5RCW8_9ACTO</name>
<accession>A0A9W5RCW8</accession>
<dbReference type="AlphaFoldDB" id="A0A9W5RCW8"/>
<proteinExistence type="predicted"/>
<keyword evidence="2" id="KW-1185">Reference proteome</keyword>
<dbReference type="EMBL" id="AGWN01000003">
    <property type="protein sequence ID" value="EPD29456.1"/>
    <property type="molecule type" value="Genomic_DNA"/>
</dbReference>
<organism evidence="1 2">
    <name type="scientific">Gleimia europaea ACS-120-V-Col10b</name>
    <dbReference type="NCBI Taxonomy" id="883069"/>
    <lineage>
        <taxon>Bacteria</taxon>
        <taxon>Bacillati</taxon>
        <taxon>Actinomycetota</taxon>
        <taxon>Actinomycetes</taxon>
        <taxon>Actinomycetales</taxon>
        <taxon>Actinomycetaceae</taxon>
        <taxon>Gleimia</taxon>
    </lineage>
</organism>
<gene>
    <name evidence="1" type="ORF">HMPREF9238_01593</name>
</gene>
<comment type="caution">
    <text evidence="1">The sequence shown here is derived from an EMBL/GenBank/DDBJ whole genome shotgun (WGS) entry which is preliminary data.</text>
</comment>
<evidence type="ECO:0008006" key="3">
    <source>
        <dbReference type="Google" id="ProtNLM"/>
    </source>
</evidence>
<evidence type="ECO:0000313" key="2">
    <source>
        <dbReference type="Proteomes" id="UP000014387"/>
    </source>
</evidence>
<dbReference type="Proteomes" id="UP000014387">
    <property type="component" value="Unassembled WGS sequence"/>
</dbReference>
<protein>
    <recommendedName>
        <fullName evidence="3">EcsC protein family protein</fullName>
    </recommendedName>
</protein>
<reference evidence="1 2" key="1">
    <citation type="submission" date="2013-05" db="EMBL/GenBank/DDBJ databases">
        <title>The Genome Sequence of Actinomyces europaeus ACS-120-V-COL10B.</title>
        <authorList>
            <consortium name="The Broad Institute Genomics Platform"/>
            <person name="Earl A."/>
            <person name="Ward D."/>
            <person name="Feldgarden M."/>
            <person name="Gevers D."/>
            <person name="Saerens B."/>
            <person name="Vaneechoutte M."/>
            <person name="Walker B."/>
            <person name="Young S."/>
            <person name="Zeng Q."/>
            <person name="Gargeya S."/>
            <person name="Fitzgerald M."/>
            <person name="Haas B."/>
            <person name="Abouelleil A."/>
            <person name="Allen A.W."/>
            <person name="Alvarado L."/>
            <person name="Arachchi H.M."/>
            <person name="Berlin A.M."/>
            <person name="Chapman S.B."/>
            <person name="Gainer-Dewar J."/>
            <person name="Goldberg J."/>
            <person name="Griggs A."/>
            <person name="Gujja S."/>
            <person name="Hansen M."/>
            <person name="Howarth C."/>
            <person name="Imamovic A."/>
            <person name="Ireland A."/>
            <person name="Larimer J."/>
            <person name="McCowan C."/>
            <person name="Murphy C."/>
            <person name="Pearson M."/>
            <person name="Poon T.W."/>
            <person name="Priest M."/>
            <person name="Roberts A."/>
            <person name="Saif S."/>
            <person name="Shea T."/>
            <person name="Sisk P."/>
            <person name="Sykes S."/>
            <person name="Wortman J."/>
            <person name="Nusbaum C."/>
            <person name="Birren B."/>
        </authorList>
    </citation>
    <scope>NUCLEOTIDE SEQUENCE [LARGE SCALE GENOMIC DNA]</scope>
    <source>
        <strain evidence="1 2">ACS-120-V-Col10b</strain>
    </source>
</reference>